<dbReference type="RefSeq" id="WP_194116802.1">
    <property type="nucleotide sequence ID" value="NZ_JADFUA010000008.1"/>
</dbReference>
<reference evidence="4 5" key="1">
    <citation type="submission" date="2020-10" db="EMBL/GenBank/DDBJ databases">
        <title>The genome sequence of Chitinilyticum litopenaei 4Y14.</title>
        <authorList>
            <person name="Liu Y."/>
        </authorList>
    </citation>
    <scope>NUCLEOTIDE SEQUENCE [LARGE SCALE GENOMIC DNA]</scope>
    <source>
        <strain evidence="4 5">4Y14</strain>
    </source>
</reference>
<proteinExistence type="predicted"/>
<dbReference type="AlphaFoldDB" id="A0A8J7FME0"/>
<evidence type="ECO:0000256" key="1">
    <source>
        <dbReference type="ARBA" id="ARBA00012528"/>
    </source>
</evidence>
<dbReference type="GO" id="GO:0052621">
    <property type="term" value="F:diguanylate cyclase activity"/>
    <property type="evidence" value="ECO:0007669"/>
    <property type="project" value="UniProtKB-EC"/>
</dbReference>
<dbReference type="Proteomes" id="UP000604481">
    <property type="component" value="Unassembled WGS sequence"/>
</dbReference>
<dbReference type="PROSITE" id="PS50887">
    <property type="entry name" value="GGDEF"/>
    <property type="match status" value="1"/>
</dbReference>
<dbReference type="NCBIfam" id="TIGR00254">
    <property type="entry name" value="GGDEF"/>
    <property type="match status" value="1"/>
</dbReference>
<organism evidence="4 5">
    <name type="scientific">Chitinilyticum piscinae</name>
    <dbReference type="NCBI Taxonomy" id="2866724"/>
    <lineage>
        <taxon>Bacteria</taxon>
        <taxon>Pseudomonadati</taxon>
        <taxon>Pseudomonadota</taxon>
        <taxon>Betaproteobacteria</taxon>
        <taxon>Neisseriales</taxon>
        <taxon>Chitinibacteraceae</taxon>
        <taxon>Chitinilyticum</taxon>
    </lineage>
</organism>
<evidence type="ECO:0000313" key="4">
    <source>
        <dbReference type="EMBL" id="MBE9610275.1"/>
    </source>
</evidence>
<sequence>MPLAELLALLDHDPHCTRQQALALARQSGWSSTAGLQARVLAARALGRFDYPAAIREINGMLGPLRRSKLIRDWLELRDEAGGHCMVTGELEQAIQHWSACLELALEQHEADYAARALTGLGKSFWVLQDHASARHYHNRAVEFALPLLNRDILCAAYLCLTVDLLALGDLDTANCTLALLARPISLCRNRHWQAEYWLYRATVSAQDDAAQSNQQLDQAELIARELGFGWVLSQVAWQRFCNARDNVSAELHFAEAIRSAEAINSATLLERYTLKASEDAAARGDYPAALQHYKAFLHHFAHNHALQKLPRLSTAARRRLLQLEDRINLALQEQEYHNLRLTITRQGNEILNLAQAASTDPLTGLHNRRHLEKHFSELREHPRLPCSILILDADHFKQINDRFGHDLGDVVLTRLAELLRSTCRNHELIARYGGEEFVLLLPDTGGSAAQQVAERLRMAIEQYAWTELQSTLHVTASFGGACCEAPPFDGPALLRLADQALYRAKQQGRNRVEWAFAPTQRP</sequence>
<feature type="domain" description="GGDEF" evidence="3">
    <location>
        <begin position="385"/>
        <end position="518"/>
    </location>
</feature>
<comment type="caution">
    <text evidence="4">The sequence shown here is derived from an EMBL/GenBank/DDBJ whole genome shotgun (WGS) entry which is preliminary data.</text>
</comment>
<evidence type="ECO:0000313" key="5">
    <source>
        <dbReference type="Proteomes" id="UP000604481"/>
    </source>
</evidence>
<evidence type="ECO:0000256" key="2">
    <source>
        <dbReference type="ARBA" id="ARBA00034247"/>
    </source>
</evidence>
<protein>
    <recommendedName>
        <fullName evidence="1">diguanylate cyclase</fullName>
        <ecNumber evidence="1">2.7.7.65</ecNumber>
    </recommendedName>
</protein>
<dbReference type="InterPro" id="IPR000160">
    <property type="entry name" value="GGDEF_dom"/>
</dbReference>
<dbReference type="GO" id="GO:1902201">
    <property type="term" value="P:negative regulation of bacterial-type flagellum-dependent cell motility"/>
    <property type="evidence" value="ECO:0007669"/>
    <property type="project" value="TreeGrafter"/>
</dbReference>
<dbReference type="PANTHER" id="PTHR45138:SF9">
    <property type="entry name" value="DIGUANYLATE CYCLASE DGCM-RELATED"/>
    <property type="match status" value="1"/>
</dbReference>
<dbReference type="SUPFAM" id="SSF55073">
    <property type="entry name" value="Nucleotide cyclase"/>
    <property type="match status" value="1"/>
</dbReference>
<dbReference type="Gene3D" id="1.25.40.10">
    <property type="entry name" value="Tetratricopeptide repeat domain"/>
    <property type="match status" value="1"/>
</dbReference>
<dbReference type="FunFam" id="3.30.70.270:FF:000001">
    <property type="entry name" value="Diguanylate cyclase domain protein"/>
    <property type="match status" value="1"/>
</dbReference>
<dbReference type="SUPFAM" id="SSF48452">
    <property type="entry name" value="TPR-like"/>
    <property type="match status" value="1"/>
</dbReference>
<dbReference type="InterPro" id="IPR043128">
    <property type="entry name" value="Rev_trsase/Diguanyl_cyclase"/>
</dbReference>
<name>A0A8J7FME0_9NEIS</name>
<dbReference type="SMART" id="SM00267">
    <property type="entry name" value="GGDEF"/>
    <property type="match status" value="1"/>
</dbReference>
<dbReference type="InterPro" id="IPR029787">
    <property type="entry name" value="Nucleotide_cyclase"/>
</dbReference>
<gene>
    <name evidence="4" type="ORF">INR99_13070</name>
</gene>
<keyword evidence="5" id="KW-1185">Reference proteome</keyword>
<comment type="catalytic activity">
    <reaction evidence="2">
        <text>2 GTP = 3',3'-c-di-GMP + 2 diphosphate</text>
        <dbReference type="Rhea" id="RHEA:24898"/>
        <dbReference type="ChEBI" id="CHEBI:33019"/>
        <dbReference type="ChEBI" id="CHEBI:37565"/>
        <dbReference type="ChEBI" id="CHEBI:58805"/>
        <dbReference type="EC" id="2.7.7.65"/>
    </reaction>
</comment>
<dbReference type="GO" id="GO:0043709">
    <property type="term" value="P:cell adhesion involved in single-species biofilm formation"/>
    <property type="evidence" value="ECO:0007669"/>
    <property type="project" value="TreeGrafter"/>
</dbReference>
<accession>A0A8J7FME0</accession>
<dbReference type="EMBL" id="JADFUA010000008">
    <property type="protein sequence ID" value="MBE9610275.1"/>
    <property type="molecule type" value="Genomic_DNA"/>
</dbReference>
<dbReference type="CDD" id="cd01949">
    <property type="entry name" value="GGDEF"/>
    <property type="match status" value="1"/>
</dbReference>
<dbReference type="PANTHER" id="PTHR45138">
    <property type="entry name" value="REGULATORY COMPONENTS OF SENSORY TRANSDUCTION SYSTEM"/>
    <property type="match status" value="1"/>
</dbReference>
<evidence type="ECO:0000259" key="3">
    <source>
        <dbReference type="PROSITE" id="PS50887"/>
    </source>
</evidence>
<dbReference type="Pfam" id="PF00990">
    <property type="entry name" value="GGDEF"/>
    <property type="match status" value="1"/>
</dbReference>
<dbReference type="InterPro" id="IPR050469">
    <property type="entry name" value="Diguanylate_Cyclase"/>
</dbReference>
<dbReference type="GO" id="GO:0005886">
    <property type="term" value="C:plasma membrane"/>
    <property type="evidence" value="ECO:0007669"/>
    <property type="project" value="TreeGrafter"/>
</dbReference>
<dbReference type="EC" id="2.7.7.65" evidence="1"/>
<dbReference type="Gene3D" id="3.30.70.270">
    <property type="match status" value="1"/>
</dbReference>
<dbReference type="InterPro" id="IPR011990">
    <property type="entry name" value="TPR-like_helical_dom_sf"/>
</dbReference>